<evidence type="ECO:0000256" key="1">
    <source>
        <dbReference type="SAM" id="MobiDB-lite"/>
    </source>
</evidence>
<dbReference type="RefSeq" id="XP_007415597.1">
    <property type="nucleotide sequence ID" value="XM_007415535.1"/>
</dbReference>
<dbReference type="Proteomes" id="UP000001072">
    <property type="component" value="Unassembled WGS sequence"/>
</dbReference>
<dbReference type="EMBL" id="GL883140">
    <property type="protein sequence ID" value="EGG01247.1"/>
    <property type="molecule type" value="Genomic_DNA"/>
</dbReference>
<sequence length="117" mass="13441">MHPYHDSGSNEHLLNQFIPGRDDCSRPSHHPNSTVQIYNQSNHHLNLGLEDRTKTGGEEDTDGDTDEDASNKDNIEAYEFIQEEEGDREMSDNESDKNDDESRESMYLILTLRMNLS</sequence>
<proteinExistence type="predicted"/>
<evidence type="ECO:0000313" key="2">
    <source>
        <dbReference type="EMBL" id="EGG01247.1"/>
    </source>
</evidence>
<feature type="region of interest" description="Disordered" evidence="1">
    <location>
        <begin position="1"/>
        <end position="106"/>
    </location>
</feature>
<dbReference type="HOGENOM" id="CLU_2085352_0_0_1"/>
<dbReference type="GeneID" id="18930789"/>
<protein>
    <submittedName>
        <fullName evidence="2">Uncharacterized protein</fullName>
    </submittedName>
</protein>
<reference evidence="3" key="1">
    <citation type="journal article" date="2011" name="Proc. Natl. Acad. Sci. U.S.A.">
        <title>Obligate biotrophy features unraveled by the genomic analysis of rust fungi.</title>
        <authorList>
            <person name="Duplessis S."/>
            <person name="Cuomo C.A."/>
            <person name="Lin Y.-C."/>
            <person name="Aerts A."/>
            <person name="Tisserant E."/>
            <person name="Veneault-Fourrey C."/>
            <person name="Joly D.L."/>
            <person name="Hacquard S."/>
            <person name="Amselem J."/>
            <person name="Cantarel B.L."/>
            <person name="Chiu R."/>
            <person name="Coutinho P.M."/>
            <person name="Feau N."/>
            <person name="Field M."/>
            <person name="Frey P."/>
            <person name="Gelhaye E."/>
            <person name="Goldberg J."/>
            <person name="Grabherr M.G."/>
            <person name="Kodira C.D."/>
            <person name="Kohler A."/>
            <person name="Kuees U."/>
            <person name="Lindquist E.A."/>
            <person name="Lucas S.M."/>
            <person name="Mago R."/>
            <person name="Mauceli E."/>
            <person name="Morin E."/>
            <person name="Murat C."/>
            <person name="Pangilinan J.L."/>
            <person name="Park R."/>
            <person name="Pearson M."/>
            <person name="Quesneville H."/>
            <person name="Rouhier N."/>
            <person name="Sakthikumar S."/>
            <person name="Salamov A.A."/>
            <person name="Schmutz J."/>
            <person name="Selles B."/>
            <person name="Shapiro H."/>
            <person name="Tanguay P."/>
            <person name="Tuskan G.A."/>
            <person name="Henrissat B."/>
            <person name="Van de Peer Y."/>
            <person name="Rouze P."/>
            <person name="Ellis J.G."/>
            <person name="Dodds P.N."/>
            <person name="Schein J.E."/>
            <person name="Zhong S."/>
            <person name="Hamelin R.C."/>
            <person name="Grigoriev I.V."/>
            <person name="Szabo L.J."/>
            <person name="Martin F."/>
        </authorList>
    </citation>
    <scope>NUCLEOTIDE SEQUENCE [LARGE SCALE GENOMIC DNA]</scope>
    <source>
        <strain evidence="3">98AG31 / pathotype 3-4-7</strain>
    </source>
</reference>
<dbReference type="KEGG" id="mlr:MELLADRAFT_67213"/>
<organism evidence="3">
    <name type="scientific">Melampsora larici-populina (strain 98AG31 / pathotype 3-4-7)</name>
    <name type="common">Poplar leaf rust fungus</name>
    <dbReference type="NCBI Taxonomy" id="747676"/>
    <lineage>
        <taxon>Eukaryota</taxon>
        <taxon>Fungi</taxon>
        <taxon>Dikarya</taxon>
        <taxon>Basidiomycota</taxon>
        <taxon>Pucciniomycotina</taxon>
        <taxon>Pucciniomycetes</taxon>
        <taxon>Pucciniales</taxon>
        <taxon>Melampsoraceae</taxon>
        <taxon>Melampsora</taxon>
    </lineage>
</organism>
<keyword evidence="3" id="KW-1185">Reference proteome</keyword>
<gene>
    <name evidence="2" type="ORF">MELLADRAFT_67213</name>
</gene>
<feature type="compositionally biased region" description="Acidic residues" evidence="1">
    <location>
        <begin position="58"/>
        <end position="68"/>
    </location>
</feature>
<name>F4S282_MELLP</name>
<dbReference type="AlphaFoldDB" id="F4S282"/>
<feature type="compositionally biased region" description="Polar residues" evidence="1">
    <location>
        <begin position="30"/>
        <end position="44"/>
    </location>
</feature>
<accession>F4S282</accession>
<evidence type="ECO:0000313" key="3">
    <source>
        <dbReference type="Proteomes" id="UP000001072"/>
    </source>
</evidence>
<dbReference type="InParanoid" id="F4S282"/>
<dbReference type="VEuPathDB" id="FungiDB:MELLADRAFT_67213"/>